<sequence length="261" mass="30232">MLPLNCSIDNICGKHGICKDGICECIAYWDGNYCETPFKDELGNVFLFWRFRILYLSLDPMVQTYLIPPTITQLLGGLSLYFVFTAYLLVLLHWISVYHHVFSTRCHKILIPATKRVFIVVNTIWLLAELTARILYGLEQSNILKLDSGLELIDLLYGIYIVVVGFVFSFFFMVYGSLIFVRIRDAQFEKKTKEKVFTKLTFIVTILSWTFLVATISVILIVVFNGQKTPFGAIFSMSAQFIFEIVLIIEMFYILKRQEMK</sequence>
<organism evidence="3 4">
    <name type="scientific">Heterostelium pallidum (strain ATCC 26659 / Pp 5 / PN500)</name>
    <name type="common">Cellular slime mold</name>
    <name type="synonym">Polysphondylium pallidum</name>
    <dbReference type="NCBI Taxonomy" id="670386"/>
    <lineage>
        <taxon>Eukaryota</taxon>
        <taxon>Amoebozoa</taxon>
        <taxon>Evosea</taxon>
        <taxon>Eumycetozoa</taxon>
        <taxon>Dictyostelia</taxon>
        <taxon>Acytosteliales</taxon>
        <taxon>Acytosteliaceae</taxon>
        <taxon>Heterostelium</taxon>
    </lineage>
</organism>
<dbReference type="OMA" id="ICECIAY"/>
<evidence type="ECO:0000256" key="1">
    <source>
        <dbReference type="SAM" id="Phobius"/>
    </source>
</evidence>
<name>D3B403_HETP5</name>
<dbReference type="AlphaFoldDB" id="D3B403"/>
<dbReference type="GeneID" id="31358647"/>
<evidence type="ECO:0000313" key="4">
    <source>
        <dbReference type="Proteomes" id="UP000001396"/>
    </source>
</evidence>
<feature type="domain" description="THH1/TOM1/TOM3" evidence="2">
    <location>
        <begin position="57"/>
        <end position="225"/>
    </location>
</feature>
<dbReference type="InParanoid" id="D3B403"/>
<reference evidence="3 4" key="1">
    <citation type="journal article" date="2011" name="Genome Res.">
        <title>Phylogeny-wide analysis of social amoeba genomes highlights ancient origins for complex intercellular communication.</title>
        <authorList>
            <person name="Heidel A.J."/>
            <person name="Lawal H.M."/>
            <person name="Felder M."/>
            <person name="Schilde C."/>
            <person name="Helps N.R."/>
            <person name="Tunggal B."/>
            <person name="Rivero F."/>
            <person name="John U."/>
            <person name="Schleicher M."/>
            <person name="Eichinger L."/>
            <person name="Platzer M."/>
            <person name="Noegel A.A."/>
            <person name="Schaap P."/>
            <person name="Gloeckner G."/>
        </authorList>
    </citation>
    <scope>NUCLEOTIDE SEQUENCE [LARGE SCALE GENOMIC DNA]</scope>
    <source>
        <strain evidence="4">ATCC 26659 / Pp 5 / PN500</strain>
    </source>
</reference>
<dbReference type="RefSeq" id="XP_020436168.1">
    <property type="nucleotide sequence ID" value="XM_020574096.1"/>
</dbReference>
<feature type="transmembrane region" description="Helical" evidence="1">
    <location>
        <begin position="117"/>
        <end position="136"/>
    </location>
</feature>
<keyword evidence="1" id="KW-0812">Transmembrane</keyword>
<keyword evidence="4" id="KW-1185">Reference proteome</keyword>
<feature type="transmembrane region" description="Helical" evidence="1">
    <location>
        <begin position="230"/>
        <end position="255"/>
    </location>
</feature>
<evidence type="ECO:0000259" key="2">
    <source>
        <dbReference type="Pfam" id="PF06454"/>
    </source>
</evidence>
<dbReference type="InterPro" id="IPR009457">
    <property type="entry name" value="THH1/TOM1/TOM3_dom"/>
</dbReference>
<feature type="transmembrane region" description="Helical" evidence="1">
    <location>
        <begin position="202"/>
        <end position="224"/>
    </location>
</feature>
<dbReference type="Proteomes" id="UP000001396">
    <property type="component" value="Unassembled WGS sequence"/>
</dbReference>
<keyword evidence="1" id="KW-1133">Transmembrane helix</keyword>
<dbReference type="Pfam" id="PF06454">
    <property type="entry name" value="THH1_TOM1-3_dom"/>
    <property type="match status" value="1"/>
</dbReference>
<keyword evidence="1" id="KW-0472">Membrane</keyword>
<accession>D3B403</accession>
<feature type="transmembrane region" description="Helical" evidence="1">
    <location>
        <begin position="78"/>
        <end position="97"/>
    </location>
</feature>
<dbReference type="EMBL" id="ADBJ01000010">
    <property type="protein sequence ID" value="EFA84051.1"/>
    <property type="molecule type" value="Genomic_DNA"/>
</dbReference>
<comment type="caution">
    <text evidence="3">The sequence shown here is derived from an EMBL/GenBank/DDBJ whole genome shotgun (WGS) entry which is preliminary data.</text>
</comment>
<proteinExistence type="predicted"/>
<protein>
    <recommendedName>
        <fullName evidence="2">THH1/TOM1/TOM3 domain-containing protein</fullName>
    </recommendedName>
</protein>
<dbReference type="CDD" id="cd00054">
    <property type="entry name" value="EGF_CA"/>
    <property type="match status" value="1"/>
</dbReference>
<gene>
    <name evidence="3" type="ORF">PPL_03124</name>
</gene>
<dbReference type="SUPFAM" id="SSF57196">
    <property type="entry name" value="EGF/Laminin"/>
    <property type="match status" value="1"/>
</dbReference>
<evidence type="ECO:0000313" key="3">
    <source>
        <dbReference type="EMBL" id="EFA84051.1"/>
    </source>
</evidence>
<feature type="transmembrane region" description="Helical" evidence="1">
    <location>
        <begin position="156"/>
        <end position="181"/>
    </location>
</feature>